<dbReference type="EMBL" id="CACTIH010007375">
    <property type="protein sequence ID" value="CAA3011722.1"/>
    <property type="molecule type" value="Genomic_DNA"/>
</dbReference>
<gene>
    <name evidence="1" type="ORF">OLEA9_A038224</name>
</gene>
<keyword evidence="2" id="KW-1185">Reference proteome</keyword>
<dbReference type="AlphaFoldDB" id="A0A8S0U5K7"/>
<sequence length="121" mass="14335">MYSAKGNLDHVSQLRRGMRDKDVKKDLGFSWIKNKNMVPIFSADDKSSPFSDQIYEEVEKLNYKMIEEEYVPDMSSVLHNVEEPLKTNMLNYHREKWLLHLVCFLFLLGAYKRSKKSPWTS</sequence>
<reference evidence="1 2" key="1">
    <citation type="submission" date="2019-12" db="EMBL/GenBank/DDBJ databases">
        <authorList>
            <person name="Alioto T."/>
            <person name="Alioto T."/>
            <person name="Gomez Garrido J."/>
        </authorList>
    </citation>
    <scope>NUCLEOTIDE SEQUENCE [LARGE SCALE GENOMIC DNA]</scope>
</reference>
<comment type="caution">
    <text evidence="1">The sequence shown here is derived from an EMBL/GenBank/DDBJ whole genome shotgun (WGS) entry which is preliminary data.</text>
</comment>
<evidence type="ECO:0000313" key="1">
    <source>
        <dbReference type="EMBL" id="CAA3011722.1"/>
    </source>
</evidence>
<accession>A0A8S0U5K7</accession>
<protein>
    <submittedName>
        <fullName evidence="1">Pentatricopeptide repeat-containing At1g68930</fullName>
    </submittedName>
</protein>
<organism evidence="1 2">
    <name type="scientific">Olea europaea subsp. europaea</name>
    <dbReference type="NCBI Taxonomy" id="158383"/>
    <lineage>
        <taxon>Eukaryota</taxon>
        <taxon>Viridiplantae</taxon>
        <taxon>Streptophyta</taxon>
        <taxon>Embryophyta</taxon>
        <taxon>Tracheophyta</taxon>
        <taxon>Spermatophyta</taxon>
        <taxon>Magnoliopsida</taxon>
        <taxon>eudicotyledons</taxon>
        <taxon>Gunneridae</taxon>
        <taxon>Pentapetalae</taxon>
        <taxon>asterids</taxon>
        <taxon>lamiids</taxon>
        <taxon>Lamiales</taxon>
        <taxon>Oleaceae</taxon>
        <taxon>Oleeae</taxon>
        <taxon>Olea</taxon>
    </lineage>
</organism>
<dbReference type="OrthoDB" id="185373at2759"/>
<proteinExistence type="predicted"/>
<dbReference type="Gramene" id="OE9A038224T1">
    <property type="protein sequence ID" value="OE9A038224C1"/>
    <property type="gene ID" value="OE9A038224"/>
</dbReference>
<evidence type="ECO:0000313" key="2">
    <source>
        <dbReference type="Proteomes" id="UP000594638"/>
    </source>
</evidence>
<name>A0A8S0U5K7_OLEEU</name>
<dbReference type="Proteomes" id="UP000594638">
    <property type="component" value="Unassembled WGS sequence"/>
</dbReference>